<evidence type="ECO:0000313" key="2">
    <source>
        <dbReference type="Proteomes" id="UP001234297"/>
    </source>
</evidence>
<reference evidence="1 2" key="1">
    <citation type="journal article" date="2022" name="Hortic Res">
        <title>A haplotype resolved chromosomal level avocado genome allows analysis of novel avocado genes.</title>
        <authorList>
            <person name="Nath O."/>
            <person name="Fletcher S.J."/>
            <person name="Hayward A."/>
            <person name="Shaw L.M."/>
            <person name="Masouleh A.K."/>
            <person name="Furtado A."/>
            <person name="Henry R.J."/>
            <person name="Mitter N."/>
        </authorList>
    </citation>
    <scope>NUCLEOTIDE SEQUENCE [LARGE SCALE GENOMIC DNA]</scope>
    <source>
        <strain evidence="2">cv. Hass</strain>
    </source>
</reference>
<comment type="caution">
    <text evidence="1">The sequence shown here is derived from an EMBL/GenBank/DDBJ whole genome shotgun (WGS) entry which is preliminary data.</text>
</comment>
<evidence type="ECO:0000313" key="1">
    <source>
        <dbReference type="EMBL" id="KAJ8643746.1"/>
    </source>
</evidence>
<sequence>MPTIIVRRDRDRRMRGFAIPRGICIEEAYRGGEEEWDQEGLEKGLRSWERERESRRSSSCSKRHRNENGRGLKGKNNMKPMARKAWHRHGYESCRAEPSSLAIRAVTAPHD</sequence>
<proteinExistence type="predicted"/>
<dbReference type="EMBL" id="CM056810">
    <property type="protein sequence ID" value="KAJ8643746.1"/>
    <property type="molecule type" value="Genomic_DNA"/>
</dbReference>
<protein>
    <submittedName>
        <fullName evidence="1">Uncharacterized protein</fullName>
    </submittedName>
</protein>
<organism evidence="1 2">
    <name type="scientific">Persea americana</name>
    <name type="common">Avocado</name>
    <dbReference type="NCBI Taxonomy" id="3435"/>
    <lineage>
        <taxon>Eukaryota</taxon>
        <taxon>Viridiplantae</taxon>
        <taxon>Streptophyta</taxon>
        <taxon>Embryophyta</taxon>
        <taxon>Tracheophyta</taxon>
        <taxon>Spermatophyta</taxon>
        <taxon>Magnoliopsida</taxon>
        <taxon>Magnoliidae</taxon>
        <taxon>Laurales</taxon>
        <taxon>Lauraceae</taxon>
        <taxon>Persea</taxon>
    </lineage>
</organism>
<keyword evidence="2" id="KW-1185">Reference proteome</keyword>
<accession>A0ACC2MEE1</accession>
<dbReference type="Proteomes" id="UP001234297">
    <property type="component" value="Chromosome 2"/>
</dbReference>
<name>A0ACC2MEE1_PERAE</name>
<gene>
    <name evidence="1" type="ORF">MRB53_005494</name>
</gene>